<organism evidence="1 2">
    <name type="scientific">Letharia lupina</name>
    <dbReference type="NCBI Taxonomy" id="560253"/>
    <lineage>
        <taxon>Eukaryota</taxon>
        <taxon>Fungi</taxon>
        <taxon>Dikarya</taxon>
        <taxon>Ascomycota</taxon>
        <taxon>Pezizomycotina</taxon>
        <taxon>Lecanoromycetes</taxon>
        <taxon>OSLEUM clade</taxon>
        <taxon>Lecanoromycetidae</taxon>
        <taxon>Lecanorales</taxon>
        <taxon>Lecanorineae</taxon>
        <taxon>Parmeliaceae</taxon>
        <taxon>Letharia</taxon>
    </lineage>
</organism>
<sequence>MPTAKYFTIYSPFPNEVPVGDLPWVSLGKLLANNDTESEQLFQACREIRFFLVNLRGPREGETMLKDAEATFDLSEKIYEIDKGEVVKHAFNPTGSLFGDKDVGRTKLEDGSPDSFEAYSLSQDDMLGISPRNNAKIPRPTARSCRVFSITRMASSAIS</sequence>
<reference evidence="1 2" key="1">
    <citation type="journal article" date="2020" name="Genomics">
        <title>Complete, high-quality genomes from long-read metagenomic sequencing of two wolf lichen thalli reveals enigmatic genome architecture.</title>
        <authorList>
            <person name="McKenzie S.K."/>
            <person name="Walston R.F."/>
            <person name="Allen J.L."/>
        </authorList>
    </citation>
    <scope>NUCLEOTIDE SEQUENCE [LARGE SCALE GENOMIC DNA]</scope>
    <source>
        <strain evidence="1">WasteWater1</strain>
    </source>
</reference>
<keyword evidence="2" id="KW-1185">Reference proteome</keyword>
<evidence type="ECO:0000313" key="2">
    <source>
        <dbReference type="Proteomes" id="UP000593566"/>
    </source>
</evidence>
<gene>
    <name evidence="1" type="ORF">HO133_001937</name>
</gene>
<dbReference type="SUPFAM" id="SSF51197">
    <property type="entry name" value="Clavaminate synthase-like"/>
    <property type="match status" value="1"/>
</dbReference>
<proteinExistence type="predicted"/>
<name>A0A8H6CEI5_9LECA</name>
<dbReference type="AlphaFoldDB" id="A0A8H6CEI5"/>
<comment type="caution">
    <text evidence="1">The sequence shown here is derived from an EMBL/GenBank/DDBJ whole genome shotgun (WGS) entry which is preliminary data.</text>
</comment>
<dbReference type="RefSeq" id="XP_037151404.1">
    <property type="nucleotide sequence ID" value="XM_037292865.1"/>
</dbReference>
<dbReference type="Proteomes" id="UP000593566">
    <property type="component" value="Unassembled WGS sequence"/>
</dbReference>
<evidence type="ECO:0000313" key="1">
    <source>
        <dbReference type="EMBL" id="KAF6221969.1"/>
    </source>
</evidence>
<accession>A0A8H6CEI5</accession>
<dbReference type="EMBL" id="JACCJB010000013">
    <property type="protein sequence ID" value="KAF6221969.1"/>
    <property type="molecule type" value="Genomic_DNA"/>
</dbReference>
<protein>
    <submittedName>
        <fullName evidence="1">Uncharacterized protein</fullName>
    </submittedName>
</protein>
<dbReference type="GeneID" id="59330351"/>